<dbReference type="Pfam" id="PF00106">
    <property type="entry name" value="adh_short"/>
    <property type="match status" value="1"/>
</dbReference>
<dbReference type="Gene3D" id="3.40.50.720">
    <property type="entry name" value="NAD(P)-binding Rossmann-like Domain"/>
    <property type="match status" value="1"/>
</dbReference>
<dbReference type="Proteomes" id="UP000235162">
    <property type="component" value="Unassembled WGS sequence"/>
</dbReference>
<dbReference type="GO" id="GO:0016020">
    <property type="term" value="C:membrane"/>
    <property type="evidence" value="ECO:0007669"/>
    <property type="project" value="TreeGrafter"/>
</dbReference>
<dbReference type="EMBL" id="PKUR01000002">
    <property type="protein sequence ID" value="PLW86658.1"/>
    <property type="molecule type" value="Genomic_DNA"/>
</dbReference>
<dbReference type="InterPro" id="IPR036291">
    <property type="entry name" value="NAD(P)-bd_dom_sf"/>
</dbReference>
<comment type="caution">
    <text evidence="5">The sequence shown here is derived from an EMBL/GenBank/DDBJ whole genome shotgun (WGS) entry which is preliminary data.</text>
</comment>
<evidence type="ECO:0000313" key="5">
    <source>
        <dbReference type="EMBL" id="PLW86658.1"/>
    </source>
</evidence>
<evidence type="ECO:0000256" key="2">
    <source>
        <dbReference type="ARBA" id="ARBA00023002"/>
    </source>
</evidence>
<dbReference type="PROSITE" id="PS51257">
    <property type="entry name" value="PROKAR_LIPOPROTEIN"/>
    <property type="match status" value="1"/>
</dbReference>
<evidence type="ECO:0000256" key="1">
    <source>
        <dbReference type="ARBA" id="ARBA00006484"/>
    </source>
</evidence>
<dbReference type="SMART" id="SM00822">
    <property type="entry name" value="PKS_KR"/>
    <property type="match status" value="1"/>
</dbReference>
<dbReference type="FunFam" id="3.40.50.720:FF:000084">
    <property type="entry name" value="Short-chain dehydrogenase reductase"/>
    <property type="match status" value="1"/>
</dbReference>
<keyword evidence="2" id="KW-0560">Oxidoreductase</keyword>
<dbReference type="InterPro" id="IPR057326">
    <property type="entry name" value="KR_dom"/>
</dbReference>
<dbReference type="CDD" id="cd05233">
    <property type="entry name" value="SDR_c"/>
    <property type="match status" value="1"/>
</dbReference>
<accession>A0AAP8SP10</accession>
<dbReference type="PRINTS" id="PR00080">
    <property type="entry name" value="SDRFAMILY"/>
</dbReference>
<dbReference type="GO" id="GO:0016491">
    <property type="term" value="F:oxidoreductase activity"/>
    <property type="evidence" value="ECO:0007669"/>
    <property type="project" value="UniProtKB-KW"/>
</dbReference>
<organism evidence="5 6">
    <name type="scientific">Halioglobus japonicus</name>
    <dbReference type="NCBI Taxonomy" id="930805"/>
    <lineage>
        <taxon>Bacteria</taxon>
        <taxon>Pseudomonadati</taxon>
        <taxon>Pseudomonadota</taxon>
        <taxon>Gammaproteobacteria</taxon>
        <taxon>Cellvibrionales</taxon>
        <taxon>Halieaceae</taxon>
        <taxon>Halioglobus</taxon>
    </lineage>
</organism>
<protein>
    <submittedName>
        <fullName evidence="5">SDR family NAD(P)-dependent oxidoreductase</fullName>
    </submittedName>
</protein>
<dbReference type="PROSITE" id="PS00061">
    <property type="entry name" value="ADH_SHORT"/>
    <property type="match status" value="1"/>
</dbReference>
<dbReference type="PIRSF" id="PIRSF000126">
    <property type="entry name" value="11-beta-HSD1"/>
    <property type="match status" value="1"/>
</dbReference>
<evidence type="ECO:0000256" key="3">
    <source>
        <dbReference type="RuleBase" id="RU000363"/>
    </source>
</evidence>
<dbReference type="PANTHER" id="PTHR44196:SF1">
    <property type="entry name" value="DEHYDROGENASE_REDUCTASE SDR FAMILY MEMBER 7B"/>
    <property type="match status" value="1"/>
</dbReference>
<dbReference type="SUPFAM" id="SSF51735">
    <property type="entry name" value="NAD(P)-binding Rossmann-fold domains"/>
    <property type="match status" value="1"/>
</dbReference>
<dbReference type="AlphaFoldDB" id="A0AAP8SP10"/>
<reference evidence="5 6" key="1">
    <citation type="submission" date="2018-01" db="EMBL/GenBank/DDBJ databases">
        <title>The draft genome sequence of Halioglobus japonicus S1-36.</title>
        <authorList>
            <person name="Du Z.-J."/>
            <person name="Shi M.-J."/>
        </authorList>
    </citation>
    <scope>NUCLEOTIDE SEQUENCE [LARGE SCALE GENOMIC DNA]</scope>
    <source>
        <strain evidence="5 6">S1-36</strain>
    </source>
</reference>
<feature type="domain" description="Ketoreductase" evidence="4">
    <location>
        <begin position="9"/>
        <end position="192"/>
    </location>
</feature>
<dbReference type="PANTHER" id="PTHR44196">
    <property type="entry name" value="DEHYDROGENASE/REDUCTASE SDR FAMILY MEMBER 7B"/>
    <property type="match status" value="1"/>
</dbReference>
<evidence type="ECO:0000259" key="4">
    <source>
        <dbReference type="SMART" id="SM00822"/>
    </source>
</evidence>
<dbReference type="RefSeq" id="WP_084199371.1">
    <property type="nucleotide sequence ID" value="NZ_BMYL01000002.1"/>
</dbReference>
<dbReference type="InterPro" id="IPR020904">
    <property type="entry name" value="Sc_DH/Rdtase_CS"/>
</dbReference>
<proteinExistence type="inferred from homology"/>
<dbReference type="KEGG" id="hja:BST95_10675"/>
<comment type="similarity">
    <text evidence="1 3">Belongs to the short-chain dehydrogenases/reductases (SDR) family.</text>
</comment>
<sequence length="276" mass="29173">MSTSSFKDKTVIITGASAGVGAACAELFADLGARLVLSARGAEALNTFADTLREKTSVLAIPMDVADEAACQALVDQTVNEYGAIHVLVNNAGAHHRGDVERQTAAHLTQMVDVNLRAPIYLTSLALPHIRKAGSGAVVMVGSLAGRTPMQGAATYAATKAGLKSFTHSLAEELLDSDINVGVVAPGPIDTAFIMEEIDRVEDIVYSQPMSTAQQVAEAVVAIANGESVEICLPSFSGRLTTLSYLFPSLRRKMRPSLYKKGAKNKEKYRARANGP</sequence>
<dbReference type="InterPro" id="IPR002347">
    <property type="entry name" value="SDR_fam"/>
</dbReference>
<evidence type="ECO:0000313" key="6">
    <source>
        <dbReference type="Proteomes" id="UP000235162"/>
    </source>
</evidence>
<name>A0AAP8SP10_9GAMM</name>
<gene>
    <name evidence="5" type="ORF">C0029_09700</name>
</gene>
<keyword evidence="6" id="KW-1185">Reference proteome</keyword>
<dbReference type="PRINTS" id="PR00081">
    <property type="entry name" value="GDHRDH"/>
</dbReference>